<dbReference type="RefSeq" id="WP_344226663.1">
    <property type="nucleotide sequence ID" value="NZ_BAAARI010000003.1"/>
</dbReference>
<evidence type="ECO:0000256" key="4">
    <source>
        <dbReference type="ARBA" id="ARBA00011738"/>
    </source>
</evidence>
<dbReference type="Gene3D" id="3.40.190.10">
    <property type="entry name" value="Periplasmic binding protein-like II"/>
    <property type="match status" value="2"/>
</dbReference>
<evidence type="ECO:0000259" key="13">
    <source>
        <dbReference type="Pfam" id="PF09084"/>
    </source>
</evidence>
<organism evidence="14 15">
    <name type="scientific">Microbacterium binotii</name>
    <dbReference type="NCBI Taxonomy" id="462710"/>
    <lineage>
        <taxon>Bacteria</taxon>
        <taxon>Bacillati</taxon>
        <taxon>Actinomycetota</taxon>
        <taxon>Actinomycetes</taxon>
        <taxon>Micrococcales</taxon>
        <taxon>Microbacteriaceae</taxon>
        <taxon>Microbacterium</taxon>
    </lineage>
</organism>
<dbReference type="Proteomes" id="UP001500274">
    <property type="component" value="Unassembled WGS sequence"/>
</dbReference>
<keyword evidence="8" id="KW-0784">Thiamine biosynthesis</keyword>
<keyword evidence="5" id="KW-0808">Transferase</keyword>
<evidence type="ECO:0000256" key="7">
    <source>
        <dbReference type="ARBA" id="ARBA00022898"/>
    </source>
</evidence>
<evidence type="ECO:0000256" key="2">
    <source>
        <dbReference type="ARBA" id="ARBA00004948"/>
    </source>
</evidence>
<evidence type="ECO:0000256" key="6">
    <source>
        <dbReference type="ARBA" id="ARBA00022723"/>
    </source>
</evidence>
<evidence type="ECO:0000256" key="12">
    <source>
        <dbReference type="SAM" id="SignalP"/>
    </source>
</evidence>
<feature type="signal peptide" evidence="12">
    <location>
        <begin position="1"/>
        <end position="29"/>
    </location>
</feature>
<dbReference type="EMBL" id="BAAARI010000003">
    <property type="protein sequence ID" value="GAA2569613.1"/>
    <property type="molecule type" value="Genomic_DNA"/>
</dbReference>
<dbReference type="InterPro" id="IPR015168">
    <property type="entry name" value="SsuA/THI5"/>
</dbReference>
<evidence type="ECO:0000256" key="11">
    <source>
        <dbReference type="ARBA" id="ARBA00048179"/>
    </source>
</evidence>
<comment type="pathway">
    <text evidence="2">Cofactor biosynthesis; thiamine diphosphate biosynthesis.</text>
</comment>
<dbReference type="PANTHER" id="PTHR31528">
    <property type="entry name" value="4-AMINO-5-HYDROXYMETHYL-2-METHYLPYRIMIDINE PHOSPHATE SYNTHASE THI11-RELATED"/>
    <property type="match status" value="1"/>
</dbReference>
<evidence type="ECO:0000256" key="9">
    <source>
        <dbReference type="ARBA" id="ARBA00023004"/>
    </source>
</evidence>
<sequence>MSRFTARRTRVAVSIAAVALSALALSACAGSSDPASSSSSGGDAAGPGDITVQLSWIKNEEFCGEFFADSKGYYTDAGFSSVELVPGPSTGASELISGTADFAMSDAVSTGSVVASEGAPLKIIGTTYQKNPFTVLSLKDGGNIATVADLKGKRIGVQDSNTALFNAFLAANGMSASDLTIVPVQYDPAPLINGEVDGFIAYLTNEAIIVKNEGHDTVNLPFADNGLPFPAETLVTTEDMIKNHPDTVKAFLKAEIQGWADAVADPAGCAKLAYDDYGKDLNLDPKNSEAGAVAQLSDLVVSDETETNGLFSISDDLKEATVKSLGEAGIDVTADQLFDTSLLEELYSENPDLVKYAG</sequence>
<dbReference type="PANTHER" id="PTHR31528:SF1">
    <property type="entry name" value="4-AMINO-5-HYDROXYMETHYL-2-METHYLPYRIMIDINE PHOSPHATE SYNTHASE THI11-RELATED"/>
    <property type="match status" value="1"/>
</dbReference>
<proteinExistence type="inferred from homology"/>
<evidence type="ECO:0000256" key="5">
    <source>
        <dbReference type="ARBA" id="ARBA00022679"/>
    </source>
</evidence>
<evidence type="ECO:0000256" key="10">
    <source>
        <dbReference type="ARBA" id="ARBA00033171"/>
    </source>
</evidence>
<name>A0ABN3P7X5_9MICO</name>
<evidence type="ECO:0000313" key="14">
    <source>
        <dbReference type="EMBL" id="GAA2569613.1"/>
    </source>
</evidence>
<evidence type="ECO:0000256" key="8">
    <source>
        <dbReference type="ARBA" id="ARBA00022977"/>
    </source>
</evidence>
<accession>A0ABN3P7X5</accession>
<keyword evidence="7" id="KW-0663">Pyridoxal phosphate</keyword>
<keyword evidence="12" id="KW-0732">Signal</keyword>
<gene>
    <name evidence="14" type="ORF">GCM10009862_05450</name>
</gene>
<dbReference type="InterPro" id="IPR027939">
    <property type="entry name" value="NMT1/THI5"/>
</dbReference>
<keyword evidence="9" id="KW-0408">Iron</keyword>
<feature type="domain" description="SsuA/THI5-like" evidence="13">
    <location>
        <begin position="59"/>
        <end position="267"/>
    </location>
</feature>
<comment type="similarity">
    <text evidence="3">Belongs to the NMT1/THI5 family.</text>
</comment>
<keyword evidence="15" id="KW-1185">Reference proteome</keyword>
<protein>
    <recommendedName>
        <fullName evidence="10">Thiamine pyrimidine synthase</fullName>
    </recommendedName>
</protein>
<reference evidence="14 15" key="1">
    <citation type="journal article" date="2019" name="Int. J. Syst. Evol. Microbiol.">
        <title>The Global Catalogue of Microorganisms (GCM) 10K type strain sequencing project: providing services to taxonomists for standard genome sequencing and annotation.</title>
        <authorList>
            <consortium name="The Broad Institute Genomics Platform"/>
            <consortium name="The Broad Institute Genome Sequencing Center for Infectious Disease"/>
            <person name="Wu L."/>
            <person name="Ma J."/>
        </authorList>
    </citation>
    <scope>NUCLEOTIDE SEQUENCE [LARGE SCALE GENOMIC DNA]</scope>
    <source>
        <strain evidence="14 15">JCM 16365</strain>
    </source>
</reference>
<evidence type="ECO:0000313" key="15">
    <source>
        <dbReference type="Proteomes" id="UP001500274"/>
    </source>
</evidence>
<dbReference type="Pfam" id="PF09084">
    <property type="entry name" value="NMT1"/>
    <property type="match status" value="1"/>
</dbReference>
<evidence type="ECO:0000256" key="1">
    <source>
        <dbReference type="ARBA" id="ARBA00003469"/>
    </source>
</evidence>
<comment type="catalytic activity">
    <reaction evidence="11">
        <text>N(6)-(pyridoxal phosphate)-L-lysyl-[4-amino-5-hydroxymethyl-2-methylpyrimidine phosphate synthase] + L-histidyl-[4-amino-5-hydroxymethyl-2-methylpyrimidine phosphate synthase] + 2 Fe(3+) + 4 H2O = L-lysyl-[4-amino-5-hydroxymethyl-2-methylpyrimidine phosphate synthase] + (2S)-2-amino-5-hydroxy-4-oxopentanoyl-[4-amino-5-hydroxymethyl-2-methylpyrimidine phosphate synthase] + 4-amino-2-methyl-5-(phosphooxymethyl)pyrimidine + 3-oxopropanoate + 2 Fe(2+) + 2 H(+)</text>
        <dbReference type="Rhea" id="RHEA:65756"/>
        <dbReference type="Rhea" id="RHEA-COMP:16892"/>
        <dbReference type="Rhea" id="RHEA-COMP:16893"/>
        <dbReference type="Rhea" id="RHEA-COMP:16894"/>
        <dbReference type="Rhea" id="RHEA-COMP:16895"/>
        <dbReference type="ChEBI" id="CHEBI:15377"/>
        <dbReference type="ChEBI" id="CHEBI:15378"/>
        <dbReference type="ChEBI" id="CHEBI:29033"/>
        <dbReference type="ChEBI" id="CHEBI:29034"/>
        <dbReference type="ChEBI" id="CHEBI:29969"/>
        <dbReference type="ChEBI" id="CHEBI:29979"/>
        <dbReference type="ChEBI" id="CHEBI:33190"/>
        <dbReference type="ChEBI" id="CHEBI:58354"/>
        <dbReference type="ChEBI" id="CHEBI:143915"/>
        <dbReference type="ChEBI" id="CHEBI:157692"/>
    </reaction>
    <physiologicalReaction direction="left-to-right" evidence="11">
        <dbReference type="Rhea" id="RHEA:65757"/>
    </physiologicalReaction>
</comment>
<comment type="caution">
    <text evidence="14">The sequence shown here is derived from an EMBL/GenBank/DDBJ whole genome shotgun (WGS) entry which is preliminary data.</text>
</comment>
<evidence type="ECO:0000256" key="3">
    <source>
        <dbReference type="ARBA" id="ARBA00009406"/>
    </source>
</evidence>
<dbReference type="SUPFAM" id="SSF53850">
    <property type="entry name" value="Periplasmic binding protein-like II"/>
    <property type="match status" value="1"/>
</dbReference>
<dbReference type="PROSITE" id="PS51257">
    <property type="entry name" value="PROKAR_LIPOPROTEIN"/>
    <property type="match status" value="1"/>
</dbReference>
<feature type="chain" id="PRO_5046377694" description="Thiamine pyrimidine synthase" evidence="12">
    <location>
        <begin position="30"/>
        <end position="358"/>
    </location>
</feature>
<comment type="subunit">
    <text evidence="4">Homodimer.</text>
</comment>
<keyword evidence="6" id="KW-0479">Metal-binding</keyword>
<comment type="function">
    <text evidence="1">Responsible for the formation of the pyrimidine heterocycle in the thiamine biosynthesis pathway. Catalyzes the formation of hydroxymethylpyrimidine phosphate (HMP-P) from histidine and pyridoxal phosphate (PLP). The protein uses PLP and the active site histidine to form HMP-P, generating an inactive enzyme. The enzyme can only undergo a single turnover, which suggests it is a suicide enzyme.</text>
</comment>